<accession>A0AB38D457</accession>
<protein>
    <recommendedName>
        <fullName evidence="3">DUF1127 domain-containing protein</fullName>
    </recommendedName>
</protein>
<reference evidence="1 2" key="1">
    <citation type="submission" date="2016-11" db="EMBL/GenBank/DDBJ databases">
        <authorList>
            <consortium name="Pathogen Informatics"/>
        </authorList>
    </citation>
    <scope>NUCLEOTIDE SEQUENCE [LARGE SCALE GENOMIC DNA]</scope>
    <source>
        <strain evidence="1 2">104</strain>
    </source>
</reference>
<evidence type="ECO:0008006" key="3">
    <source>
        <dbReference type="Google" id="ProtNLM"/>
    </source>
</evidence>
<dbReference type="RefSeq" id="WP_052536333.1">
    <property type="nucleotide sequence ID" value="NZ_CAACXP010000003.1"/>
</dbReference>
<comment type="caution">
    <text evidence="1">The sequence shown here is derived from an EMBL/GenBank/DDBJ whole genome shotgun (WGS) entry which is preliminary data.</text>
</comment>
<dbReference type="Proteomes" id="UP000185210">
    <property type="component" value="Unassembled WGS sequence"/>
</dbReference>
<organism evidence="1 2">
    <name type="scientific">Mycobacteroides abscessus subsp. abscessus</name>
    <dbReference type="NCBI Taxonomy" id="1185650"/>
    <lineage>
        <taxon>Bacteria</taxon>
        <taxon>Bacillati</taxon>
        <taxon>Actinomycetota</taxon>
        <taxon>Actinomycetes</taxon>
        <taxon>Mycobacteriales</taxon>
        <taxon>Mycobacteriaceae</taxon>
        <taxon>Mycobacteroides</taxon>
        <taxon>Mycobacteroides abscessus</taxon>
    </lineage>
</organism>
<gene>
    <name evidence="1" type="ORF">SAMEA2070301_04472</name>
</gene>
<sequence length="68" mass="7232">MSAPGDQAALVSKTPRAARSHGAILLDIAHKLQAETDMAERLALVNARDRLLRAMGIEPQITILGEAS</sequence>
<dbReference type="AlphaFoldDB" id="A0AB38D457"/>
<evidence type="ECO:0000313" key="2">
    <source>
        <dbReference type="Proteomes" id="UP000185210"/>
    </source>
</evidence>
<dbReference type="EMBL" id="FSHM01000008">
    <property type="protein sequence ID" value="SIB76396.1"/>
    <property type="molecule type" value="Genomic_DNA"/>
</dbReference>
<evidence type="ECO:0000313" key="1">
    <source>
        <dbReference type="EMBL" id="SIB76396.1"/>
    </source>
</evidence>
<proteinExistence type="predicted"/>
<name>A0AB38D457_9MYCO</name>